<name>C7LSF0_DESBD</name>
<dbReference type="KEGG" id="dba:Dbac_0034"/>
<dbReference type="STRING" id="525897.Dbac_0034"/>
<dbReference type="GO" id="GO:0046872">
    <property type="term" value="F:metal ion binding"/>
    <property type="evidence" value="ECO:0007669"/>
    <property type="project" value="UniProtKB-KW"/>
</dbReference>
<feature type="active site" description="Proton acceptor" evidence="3">
    <location>
        <position position="151"/>
    </location>
</feature>
<reference evidence="5 6" key="1">
    <citation type="journal article" date="2009" name="Stand. Genomic Sci.">
        <title>Complete genome sequence of Desulfomicrobium baculatum type strain (X).</title>
        <authorList>
            <person name="Copeland A."/>
            <person name="Spring S."/>
            <person name="Goker M."/>
            <person name="Schneider S."/>
            <person name="Lapidus A."/>
            <person name="Del Rio T.G."/>
            <person name="Tice H."/>
            <person name="Cheng J.F."/>
            <person name="Chen F."/>
            <person name="Nolan M."/>
            <person name="Bruce D."/>
            <person name="Goodwin L."/>
            <person name="Pitluck S."/>
            <person name="Ivanova N."/>
            <person name="Mavrommatis K."/>
            <person name="Ovchinnikova G."/>
            <person name="Pati A."/>
            <person name="Chen A."/>
            <person name="Palaniappan K."/>
            <person name="Land M."/>
            <person name="Hauser L."/>
            <person name="Chang Y.J."/>
            <person name="Jeffries C.C."/>
            <person name="Meincke L."/>
            <person name="Sims D."/>
            <person name="Brettin T."/>
            <person name="Detter J.C."/>
            <person name="Han C."/>
            <person name="Chain P."/>
            <person name="Bristow J."/>
            <person name="Eisen J.A."/>
            <person name="Markowitz V."/>
            <person name="Hugenholtz P."/>
            <person name="Kyrpides N.C."/>
            <person name="Klenk H.P."/>
            <person name="Lucas S."/>
        </authorList>
    </citation>
    <scope>NUCLEOTIDE SEQUENCE [LARGE SCALE GENOMIC DNA]</scope>
    <source>
        <strain evidence="6">DSM 4028 / VKM B-1378 / X</strain>
    </source>
</reference>
<keyword evidence="6" id="KW-1185">Reference proteome</keyword>
<dbReference type="eggNOG" id="COG0624">
    <property type="taxonomic scope" value="Bacteria"/>
</dbReference>
<dbReference type="CDD" id="cd03885">
    <property type="entry name" value="M20_CPDG2"/>
    <property type="match status" value="1"/>
</dbReference>
<evidence type="ECO:0000256" key="2">
    <source>
        <dbReference type="ARBA" id="ARBA00022801"/>
    </source>
</evidence>
<organism evidence="5 6">
    <name type="scientific">Desulfomicrobium baculatum (strain DSM 4028 / VKM B-1378 / X)</name>
    <name type="common">Desulfovibrio baculatus</name>
    <dbReference type="NCBI Taxonomy" id="525897"/>
    <lineage>
        <taxon>Bacteria</taxon>
        <taxon>Pseudomonadati</taxon>
        <taxon>Thermodesulfobacteriota</taxon>
        <taxon>Desulfovibrionia</taxon>
        <taxon>Desulfovibrionales</taxon>
        <taxon>Desulfomicrobiaceae</taxon>
        <taxon>Desulfomicrobium</taxon>
    </lineage>
</organism>
<sequence length="389" mass="41225">MIPAMHDAILSYLEPRRREALDLLQRLVEIQSGSRNKPGLDRMAVDVAEVLGGILPEARILPFTEHGNMVQGMTLPAARGEKGIVLVGHMDTVFPADTSFTAFREDEERCFGPGVYDMKGGLVVAFYALKALSQLGLLEEIPVTVLCNSDEEIGSPASRPWIEEQAKGALAALVFEGGGANNDVVTGRKGRLGMHLTVRGRAGHAAKGGAKASAILELAHKIIALEGLNDGREITLNVGQITGGIGPNTVPELATAALDARFLTPDGQLRLEQNLARIAAKESVGGTSTTLSVQSGRPAMPQSEGNRRLWSIAREQAHLLGYDLPEELRSGVSDANFIAGLGVPVLDGLGPVGDLDHSDLEFILKDSLCARAALTATTITAIWNHAQSG</sequence>
<dbReference type="InterPro" id="IPR011650">
    <property type="entry name" value="Peptidase_M20_dimer"/>
</dbReference>
<accession>C7LSF0</accession>
<protein>
    <submittedName>
        <fullName evidence="5">Peptidase M20</fullName>
    </submittedName>
</protein>
<dbReference type="Proteomes" id="UP000002216">
    <property type="component" value="Chromosome"/>
</dbReference>
<dbReference type="PANTHER" id="PTHR43808:SF9">
    <property type="entry name" value="BLL0789 PROTEIN"/>
    <property type="match status" value="1"/>
</dbReference>
<keyword evidence="1" id="KW-0479">Metal-binding</keyword>
<evidence type="ECO:0000256" key="1">
    <source>
        <dbReference type="ARBA" id="ARBA00022723"/>
    </source>
</evidence>
<dbReference type="EMBL" id="CP001629">
    <property type="protein sequence ID" value="ACU88164.1"/>
    <property type="molecule type" value="Genomic_DNA"/>
</dbReference>
<keyword evidence="2" id="KW-0378">Hydrolase</keyword>
<feature type="domain" description="Peptidase M20 dimerisation" evidence="4">
    <location>
        <begin position="186"/>
        <end position="284"/>
    </location>
</feature>
<proteinExistence type="predicted"/>
<dbReference type="HOGENOM" id="CLU_021802_7_0_7"/>
<dbReference type="Gene3D" id="3.40.630.10">
    <property type="entry name" value="Zn peptidases"/>
    <property type="match status" value="1"/>
</dbReference>
<dbReference type="PANTHER" id="PTHR43808">
    <property type="entry name" value="ACETYLORNITHINE DEACETYLASE"/>
    <property type="match status" value="1"/>
</dbReference>
<dbReference type="PIRSF" id="PIRSF037238">
    <property type="entry name" value="Carboxypeptidase_G2"/>
    <property type="match status" value="1"/>
</dbReference>
<evidence type="ECO:0000313" key="6">
    <source>
        <dbReference type="Proteomes" id="UP000002216"/>
    </source>
</evidence>
<dbReference type="SUPFAM" id="SSF53187">
    <property type="entry name" value="Zn-dependent exopeptidases"/>
    <property type="match status" value="1"/>
</dbReference>
<dbReference type="GO" id="GO:0016787">
    <property type="term" value="F:hydrolase activity"/>
    <property type="evidence" value="ECO:0007669"/>
    <property type="project" value="UniProtKB-KW"/>
</dbReference>
<dbReference type="Pfam" id="PF07687">
    <property type="entry name" value="M20_dimer"/>
    <property type="match status" value="1"/>
</dbReference>
<evidence type="ECO:0000256" key="3">
    <source>
        <dbReference type="PIRSR" id="PIRSR037238-1"/>
    </source>
</evidence>
<dbReference type="OrthoDB" id="9809784at2"/>
<dbReference type="InterPro" id="IPR036264">
    <property type="entry name" value="Bact_exopeptidase_dim_dom"/>
</dbReference>
<evidence type="ECO:0000259" key="4">
    <source>
        <dbReference type="Pfam" id="PF07687"/>
    </source>
</evidence>
<dbReference type="Pfam" id="PF01546">
    <property type="entry name" value="Peptidase_M20"/>
    <property type="match status" value="1"/>
</dbReference>
<dbReference type="InterPro" id="IPR050072">
    <property type="entry name" value="Peptidase_M20A"/>
</dbReference>
<feature type="active site" evidence="3">
    <location>
        <position position="91"/>
    </location>
</feature>
<dbReference type="Gene3D" id="3.30.70.360">
    <property type="match status" value="1"/>
</dbReference>
<evidence type="ECO:0000313" key="5">
    <source>
        <dbReference type="EMBL" id="ACU88164.1"/>
    </source>
</evidence>
<dbReference type="SUPFAM" id="SSF55031">
    <property type="entry name" value="Bacterial exopeptidase dimerisation domain"/>
    <property type="match status" value="1"/>
</dbReference>
<dbReference type="InterPro" id="IPR017150">
    <property type="entry name" value="Pept_M20_glutamate_carboxypep"/>
</dbReference>
<dbReference type="AlphaFoldDB" id="C7LSF0"/>
<gene>
    <name evidence="5" type="ordered locus">Dbac_0034</name>
</gene>
<dbReference type="InterPro" id="IPR002933">
    <property type="entry name" value="Peptidase_M20"/>
</dbReference>